<evidence type="ECO:0000313" key="4">
    <source>
        <dbReference type="Proteomes" id="UP000186955"/>
    </source>
</evidence>
<dbReference type="InterPro" id="IPR001623">
    <property type="entry name" value="DnaJ_domain"/>
</dbReference>
<keyword evidence="4" id="KW-1185">Reference proteome</keyword>
<dbReference type="SUPFAM" id="SSF46565">
    <property type="entry name" value="Chaperone J-domain"/>
    <property type="match status" value="1"/>
</dbReference>
<dbReference type="CDD" id="cd06257">
    <property type="entry name" value="DnaJ"/>
    <property type="match status" value="1"/>
</dbReference>
<feature type="domain" description="J" evidence="2">
    <location>
        <begin position="8"/>
        <end position="73"/>
    </location>
</feature>
<organism evidence="3 4">
    <name type="scientific">Penicillium subrubescens</name>
    <dbReference type="NCBI Taxonomy" id="1316194"/>
    <lineage>
        <taxon>Eukaryota</taxon>
        <taxon>Fungi</taxon>
        <taxon>Dikarya</taxon>
        <taxon>Ascomycota</taxon>
        <taxon>Pezizomycotina</taxon>
        <taxon>Eurotiomycetes</taxon>
        <taxon>Eurotiomycetidae</taxon>
        <taxon>Eurotiales</taxon>
        <taxon>Aspergillaceae</taxon>
        <taxon>Penicillium</taxon>
    </lineage>
</organism>
<dbReference type="Proteomes" id="UP000186955">
    <property type="component" value="Unassembled WGS sequence"/>
</dbReference>
<dbReference type="STRING" id="1316194.A0A1Q5UPT6"/>
<proteinExistence type="predicted"/>
<evidence type="ECO:0000259" key="2">
    <source>
        <dbReference type="PROSITE" id="PS50076"/>
    </source>
</evidence>
<name>A0A1Q5UPT6_9EURO</name>
<feature type="compositionally biased region" description="Basic residues" evidence="1">
    <location>
        <begin position="195"/>
        <end position="207"/>
    </location>
</feature>
<feature type="region of interest" description="Disordered" evidence="1">
    <location>
        <begin position="76"/>
        <end position="128"/>
    </location>
</feature>
<gene>
    <name evidence="3" type="ORF">PENSUB_14009</name>
</gene>
<feature type="region of interest" description="Disordered" evidence="1">
    <location>
        <begin position="232"/>
        <end position="251"/>
    </location>
</feature>
<dbReference type="PROSITE" id="PS50076">
    <property type="entry name" value="DNAJ_2"/>
    <property type="match status" value="1"/>
</dbReference>
<evidence type="ECO:0000256" key="1">
    <source>
        <dbReference type="SAM" id="MobiDB-lite"/>
    </source>
</evidence>
<dbReference type="Gene3D" id="1.10.287.110">
    <property type="entry name" value="DnaJ domain"/>
    <property type="match status" value="1"/>
</dbReference>
<reference evidence="3 4" key="1">
    <citation type="submission" date="2016-10" db="EMBL/GenBank/DDBJ databases">
        <title>Genome sequence of the ascomycete fungus Penicillium subrubescens.</title>
        <authorList>
            <person name="De Vries R.P."/>
            <person name="Peng M."/>
            <person name="Dilokpimol A."/>
            <person name="Hilden K."/>
            <person name="Makela M.R."/>
            <person name="Grigoriev I."/>
            <person name="Riley R."/>
            <person name="Granchi Z."/>
        </authorList>
    </citation>
    <scope>NUCLEOTIDE SEQUENCE [LARGE SCALE GENOMIC DNA]</scope>
    <source>
        <strain evidence="3 4">CBS 132785</strain>
    </source>
</reference>
<dbReference type="Pfam" id="PF00226">
    <property type="entry name" value="DnaJ"/>
    <property type="match status" value="1"/>
</dbReference>
<dbReference type="EMBL" id="MNBE01000096">
    <property type="protein sequence ID" value="OKP14483.1"/>
    <property type="molecule type" value="Genomic_DNA"/>
</dbReference>
<feature type="compositionally biased region" description="Polar residues" evidence="1">
    <location>
        <begin position="93"/>
        <end position="103"/>
    </location>
</feature>
<evidence type="ECO:0000313" key="3">
    <source>
        <dbReference type="EMBL" id="OKP14483.1"/>
    </source>
</evidence>
<accession>A0A1Q5UPT6</accession>
<dbReference type="InterPro" id="IPR050817">
    <property type="entry name" value="DjlA_DnaK_co-chaperone"/>
</dbReference>
<dbReference type="SMART" id="SM00271">
    <property type="entry name" value="DnaJ"/>
    <property type="match status" value="1"/>
</dbReference>
<dbReference type="InterPro" id="IPR036869">
    <property type="entry name" value="J_dom_sf"/>
</dbReference>
<dbReference type="PRINTS" id="PR00625">
    <property type="entry name" value="JDOMAIN"/>
</dbReference>
<comment type="caution">
    <text evidence="3">The sequence shown here is derived from an EMBL/GenBank/DDBJ whole genome shotgun (WGS) entry which is preliminary data.</text>
</comment>
<sequence length="396" mass="44883">MSTTMFTNHYDVLGVSRHASIEEIKVSWRKFALKYHPDKTRGAKTYTEMFQKGQEAIEILRDPSRRYKYDKELEAHSSHPWVSSTGDHPPPQTSSVDSQSMNSHYHHRNWTGHQNRQNGAKYGGRSEISSGRYRSEAEMEMIFETVRRHERARTEALRQRHAERLKLSQKPSDKMPSRTFTDGEMILTHTLISKVKSRKMSHTRRRSELKPAVTSNGTSSELGGVLLADFETPNDDEKTYTPDTLRSSPPVPKCDLAIPSSSFNSVNPDQFAGGSHNPVINNETQWPLRAFIPYDKAKLDDPRGRYTVDDMYDELHGLVMESVYSWLKTTDLAGSNTSLNTAADAGSTCPHLGLWHKEIGHSNVTIAISGSPFHLDLPGLRSEEMFTKQVRGLLLR</sequence>
<dbReference type="AlphaFoldDB" id="A0A1Q5UPT6"/>
<feature type="region of interest" description="Disordered" evidence="1">
    <location>
        <begin position="194"/>
        <end position="224"/>
    </location>
</feature>
<protein>
    <submittedName>
        <fullName evidence="3">Chaperone protein DnaJ</fullName>
    </submittedName>
</protein>
<dbReference type="PANTHER" id="PTHR24074">
    <property type="entry name" value="CO-CHAPERONE PROTEIN DJLA"/>
    <property type="match status" value="1"/>
</dbReference>